<reference evidence="5" key="2">
    <citation type="submission" date="2021-10" db="EMBL/GenBank/DDBJ databases">
        <title>Phylogenomics reveals ancestral predisposition of the termite-cultivated fungus Termitomyces towards a domesticated lifestyle.</title>
        <authorList>
            <person name="Auxier B."/>
            <person name="Grum-Grzhimaylo A."/>
            <person name="Cardenas M.E."/>
            <person name="Lodge J.D."/>
            <person name="Laessoe T."/>
            <person name="Pedersen O."/>
            <person name="Smith M.E."/>
            <person name="Kuyper T.W."/>
            <person name="Franco-Molano E.A."/>
            <person name="Baroni T.J."/>
            <person name="Aanen D.K."/>
        </authorList>
    </citation>
    <scope>NUCLEOTIDE SEQUENCE</scope>
    <source>
        <strain evidence="5">AP01</strain>
        <tissue evidence="5">Mycelium</tissue>
    </source>
</reference>
<dbReference type="InterPro" id="IPR001878">
    <property type="entry name" value="Znf_CCHC"/>
</dbReference>
<evidence type="ECO:0000256" key="2">
    <source>
        <dbReference type="PROSITE-ProRule" id="PRU00047"/>
    </source>
</evidence>
<dbReference type="InterPro" id="IPR036875">
    <property type="entry name" value="Znf_CCHC_sf"/>
</dbReference>
<feature type="domain" description="CCHC-type" evidence="4">
    <location>
        <begin position="104"/>
        <end position="119"/>
    </location>
</feature>
<dbReference type="GO" id="GO:0008270">
    <property type="term" value="F:zinc ion binding"/>
    <property type="evidence" value="ECO:0007669"/>
    <property type="project" value="UniProtKB-KW"/>
</dbReference>
<accession>A0A9P7FZ33</accession>
<feature type="compositionally biased region" description="Low complexity" evidence="3">
    <location>
        <begin position="40"/>
        <end position="67"/>
    </location>
</feature>
<dbReference type="AlphaFoldDB" id="A0A9P7FZ33"/>
<dbReference type="EMBL" id="JABCKV010002596">
    <property type="protein sequence ID" value="KAG5637732.1"/>
    <property type="molecule type" value="Genomic_DNA"/>
</dbReference>
<evidence type="ECO:0000256" key="3">
    <source>
        <dbReference type="SAM" id="MobiDB-lite"/>
    </source>
</evidence>
<dbReference type="GO" id="GO:0003676">
    <property type="term" value="F:nucleic acid binding"/>
    <property type="evidence" value="ECO:0007669"/>
    <property type="project" value="InterPro"/>
</dbReference>
<dbReference type="Pfam" id="PF00098">
    <property type="entry name" value="zf-CCHC"/>
    <property type="match status" value="1"/>
</dbReference>
<keyword evidence="6" id="KW-1185">Reference proteome</keyword>
<reference evidence="5" key="1">
    <citation type="submission" date="2020-07" db="EMBL/GenBank/DDBJ databases">
        <authorList>
            <person name="Nieuwenhuis M."/>
            <person name="Van De Peppel L.J.J."/>
        </authorList>
    </citation>
    <scope>NUCLEOTIDE SEQUENCE</scope>
    <source>
        <strain evidence="5">AP01</strain>
        <tissue evidence="5">Mycelium</tissue>
    </source>
</reference>
<keyword evidence="2" id="KW-0479">Metal-binding</keyword>
<feature type="non-terminal residue" evidence="5">
    <location>
        <position position="1"/>
    </location>
</feature>
<evidence type="ECO:0000256" key="1">
    <source>
        <dbReference type="ARBA" id="ARBA00022664"/>
    </source>
</evidence>
<name>A0A9P7FZ33_9AGAR</name>
<dbReference type="SUPFAM" id="SSF57756">
    <property type="entry name" value="Retrovirus zinc finger-like domains"/>
    <property type="match status" value="1"/>
</dbReference>
<dbReference type="SMART" id="SM00343">
    <property type="entry name" value="ZnF_C2HC"/>
    <property type="match status" value="1"/>
</dbReference>
<dbReference type="Proteomes" id="UP000775547">
    <property type="component" value="Unassembled WGS sequence"/>
</dbReference>
<gene>
    <name evidence="5" type="ORF">DXG03_004328</name>
</gene>
<organism evidence="5 6">
    <name type="scientific">Asterophora parasitica</name>
    <dbReference type="NCBI Taxonomy" id="117018"/>
    <lineage>
        <taxon>Eukaryota</taxon>
        <taxon>Fungi</taxon>
        <taxon>Dikarya</taxon>
        <taxon>Basidiomycota</taxon>
        <taxon>Agaricomycotina</taxon>
        <taxon>Agaricomycetes</taxon>
        <taxon>Agaricomycetidae</taxon>
        <taxon>Agaricales</taxon>
        <taxon>Tricholomatineae</taxon>
        <taxon>Lyophyllaceae</taxon>
        <taxon>Asterophora</taxon>
    </lineage>
</organism>
<feature type="region of interest" description="Disordered" evidence="3">
    <location>
        <begin position="27"/>
        <end position="87"/>
    </location>
</feature>
<proteinExistence type="predicted"/>
<dbReference type="OrthoDB" id="3066517at2759"/>
<sequence>LQDRPRIFKKYIDFVIKINNRVHRREQERKLKAKANATKSTTLRSQHSTTTSTTSTSTRTPAASTSLPPLPQGIPMEIDTTRTLKPHGPLTDEEKECCRHLGLCSYCGGMGHLAAACPNMSAMSKKCFTDRKASSQQGKA</sequence>
<evidence type="ECO:0000313" key="5">
    <source>
        <dbReference type="EMBL" id="KAG5637732.1"/>
    </source>
</evidence>
<evidence type="ECO:0000259" key="4">
    <source>
        <dbReference type="PROSITE" id="PS50158"/>
    </source>
</evidence>
<keyword evidence="1" id="KW-0507">mRNA processing</keyword>
<dbReference type="GO" id="GO:0006397">
    <property type="term" value="P:mRNA processing"/>
    <property type="evidence" value="ECO:0007669"/>
    <property type="project" value="UniProtKB-KW"/>
</dbReference>
<protein>
    <recommendedName>
        <fullName evidence="4">CCHC-type domain-containing protein</fullName>
    </recommendedName>
</protein>
<keyword evidence="2" id="KW-0862">Zinc</keyword>
<comment type="caution">
    <text evidence="5">The sequence shown here is derived from an EMBL/GenBank/DDBJ whole genome shotgun (WGS) entry which is preliminary data.</text>
</comment>
<keyword evidence="2" id="KW-0863">Zinc-finger</keyword>
<dbReference type="PROSITE" id="PS50158">
    <property type="entry name" value="ZF_CCHC"/>
    <property type="match status" value="1"/>
</dbReference>
<evidence type="ECO:0000313" key="6">
    <source>
        <dbReference type="Proteomes" id="UP000775547"/>
    </source>
</evidence>